<organism evidence="1">
    <name type="scientific">uncultured Desulfobacterium sp</name>
    <dbReference type="NCBI Taxonomy" id="201089"/>
    <lineage>
        <taxon>Bacteria</taxon>
        <taxon>Pseudomonadati</taxon>
        <taxon>Thermodesulfobacteriota</taxon>
        <taxon>Desulfobacteria</taxon>
        <taxon>Desulfobacterales</taxon>
        <taxon>Desulfobacteriaceae</taxon>
        <taxon>Desulfobacterium</taxon>
        <taxon>environmental samples</taxon>
    </lineage>
</organism>
<dbReference type="EMBL" id="OJIN01000182">
    <property type="protein sequence ID" value="SPD74985.1"/>
    <property type="molecule type" value="Genomic_DNA"/>
</dbReference>
<protein>
    <submittedName>
        <fullName evidence="1">Uncharacterized protein</fullName>
    </submittedName>
</protein>
<dbReference type="InterPro" id="IPR014942">
    <property type="entry name" value="AbiEii"/>
</dbReference>
<dbReference type="SUPFAM" id="SSF81301">
    <property type="entry name" value="Nucleotidyltransferase"/>
    <property type="match status" value="1"/>
</dbReference>
<name>A0A445MZU2_9BACT</name>
<dbReference type="Pfam" id="PF08843">
    <property type="entry name" value="AbiEii"/>
    <property type="match status" value="1"/>
</dbReference>
<proteinExistence type="predicted"/>
<gene>
    <name evidence="1" type="ORF">PITCH_A400020</name>
</gene>
<dbReference type="InterPro" id="IPR043519">
    <property type="entry name" value="NT_sf"/>
</dbReference>
<dbReference type="AlphaFoldDB" id="A0A445MZU2"/>
<evidence type="ECO:0000313" key="1">
    <source>
        <dbReference type="EMBL" id="SPD74985.1"/>
    </source>
</evidence>
<sequence length="164" mass="18974">MELDYRRFFKGISKERIDYLVVGGLAVNLHGIPRMTYDIDLMILLDTENIIRLIRVLKRWGYSPRVPVQAEELADKKKRETWIREKNMKAFTFINDKEPLGEIDLIIDSPIPYNLLRERAVLFNIAGVEVPVISISDLIALKALSGRKQDLSDIEHLRTIIEKG</sequence>
<accession>A0A445MZU2</accession>
<dbReference type="Gene3D" id="3.30.460.40">
    <property type="match status" value="1"/>
</dbReference>
<reference evidence="1" key="1">
    <citation type="submission" date="2018-01" db="EMBL/GenBank/DDBJ databases">
        <authorList>
            <person name="Regsiter A."/>
            <person name="William W."/>
        </authorList>
    </citation>
    <scope>NUCLEOTIDE SEQUENCE</scope>
    <source>
        <strain evidence="1">TRIP AH-1</strain>
    </source>
</reference>